<dbReference type="Gene3D" id="3.40.50.300">
    <property type="entry name" value="P-loop containing nucleotide triphosphate hydrolases"/>
    <property type="match status" value="1"/>
</dbReference>
<comment type="cofactor">
    <cofactor evidence="1">
        <name>heme b</name>
        <dbReference type="ChEBI" id="CHEBI:60344"/>
    </cofactor>
</comment>
<evidence type="ECO:0000313" key="12">
    <source>
        <dbReference type="Proteomes" id="UP000270866"/>
    </source>
</evidence>
<feature type="compositionally biased region" description="Basic and acidic residues" evidence="10">
    <location>
        <begin position="295"/>
        <end position="318"/>
    </location>
</feature>
<protein>
    <recommendedName>
        <fullName evidence="13">Fungal N-terminal domain-containing protein</fullName>
    </recommendedName>
</protein>
<dbReference type="GO" id="GO:0003924">
    <property type="term" value="F:GTPase activity"/>
    <property type="evidence" value="ECO:0007669"/>
    <property type="project" value="InterPro"/>
</dbReference>
<keyword evidence="9" id="KW-0460">Magnesium</keyword>
<evidence type="ECO:0000256" key="8">
    <source>
        <dbReference type="ARBA" id="ARBA00023239"/>
    </source>
</evidence>
<feature type="region of interest" description="Disordered" evidence="10">
    <location>
        <begin position="221"/>
        <end position="274"/>
    </location>
</feature>
<evidence type="ECO:0008006" key="13">
    <source>
        <dbReference type="Google" id="ProtNLM"/>
    </source>
</evidence>
<dbReference type="Pfam" id="PF00503">
    <property type="entry name" value="G-alpha"/>
    <property type="match status" value="1"/>
</dbReference>
<evidence type="ECO:0000313" key="11">
    <source>
        <dbReference type="EMBL" id="RKK28757.1"/>
    </source>
</evidence>
<dbReference type="InterPro" id="IPR027417">
    <property type="entry name" value="P-loop_NTPase"/>
</dbReference>
<keyword evidence="3 9" id="KW-0479">Metal-binding</keyword>
<dbReference type="GO" id="GO:0007188">
    <property type="term" value="P:adenylate cyclase-modulating G protein-coupled receptor signaling pathway"/>
    <property type="evidence" value="ECO:0007669"/>
    <property type="project" value="TreeGrafter"/>
</dbReference>
<gene>
    <name evidence="11" type="ORF">BFJ65_g699</name>
</gene>
<dbReference type="InterPro" id="IPR001019">
    <property type="entry name" value="Gprotein_alpha_su"/>
</dbReference>
<dbReference type="GO" id="GO:0016829">
    <property type="term" value="F:lyase activity"/>
    <property type="evidence" value="ECO:0007669"/>
    <property type="project" value="UniProtKB-KW"/>
</dbReference>
<name>A0A3L6P4H5_FUSOX</name>
<dbReference type="Proteomes" id="UP000270866">
    <property type="component" value="Chromosome 1"/>
</dbReference>
<evidence type="ECO:0000256" key="6">
    <source>
        <dbReference type="ARBA" id="ARBA00023134"/>
    </source>
</evidence>
<keyword evidence="6" id="KW-0342">GTP-binding</keyword>
<keyword evidence="2" id="KW-0349">Heme</keyword>
<dbReference type="Gene3D" id="1.10.400.10">
    <property type="entry name" value="GI Alpha 1, domain 2-like"/>
    <property type="match status" value="1"/>
</dbReference>
<dbReference type="GO" id="GO:0005525">
    <property type="term" value="F:GTP binding"/>
    <property type="evidence" value="ECO:0007669"/>
    <property type="project" value="UniProtKB-KW"/>
</dbReference>
<dbReference type="GO" id="GO:0001664">
    <property type="term" value="F:G protein-coupled receptor binding"/>
    <property type="evidence" value="ECO:0007669"/>
    <property type="project" value="TreeGrafter"/>
</dbReference>
<dbReference type="PANTHER" id="PTHR10218:SF302">
    <property type="entry name" value="GUANINE NUCLEOTIDE-BINDING PROTEIN ALPHA-5 SUBUNIT"/>
    <property type="match status" value="1"/>
</dbReference>
<keyword evidence="5" id="KW-0408">Iron</keyword>
<dbReference type="GO" id="GO:0005834">
    <property type="term" value="C:heterotrimeric G-protein complex"/>
    <property type="evidence" value="ECO:0007669"/>
    <property type="project" value="TreeGrafter"/>
</dbReference>
<evidence type="ECO:0000256" key="9">
    <source>
        <dbReference type="PIRSR" id="PIRSR601019-2"/>
    </source>
</evidence>
<organism evidence="11 12">
    <name type="scientific">Fusarium oxysporum f. sp. cepae</name>
    <dbReference type="NCBI Taxonomy" id="396571"/>
    <lineage>
        <taxon>Eukaryota</taxon>
        <taxon>Fungi</taxon>
        <taxon>Dikarya</taxon>
        <taxon>Ascomycota</taxon>
        <taxon>Pezizomycotina</taxon>
        <taxon>Sordariomycetes</taxon>
        <taxon>Hypocreomycetidae</taxon>
        <taxon>Hypocreales</taxon>
        <taxon>Nectriaceae</taxon>
        <taxon>Fusarium</taxon>
        <taxon>Fusarium oxysporum species complex</taxon>
    </lineage>
</organism>
<keyword evidence="7" id="KW-0807">Transducer</keyword>
<dbReference type="GO" id="GO:0031683">
    <property type="term" value="F:G-protein beta/gamma-subunit complex binding"/>
    <property type="evidence" value="ECO:0007669"/>
    <property type="project" value="InterPro"/>
</dbReference>
<sequence>MADPLSIIGTAGAVANIIDVLTKTITTVCDMRQAWKTADLTILAFENQLNLLKFSLCEIQKWAESKVDDQSHQLVMQVDSCVTCCRLLISKIDGEVSQLEKTEAGDLMMGSKISLLFKTKDMEQIQRMVDQQTHTLTLLLSACNANALEEQRKILQQPKIIRALEEMGRDTASLIVHRDSDSIVTATSVSSSRWSVQFAFDRELFITKVYEKWIRKLATTRRTHSATIQGEQQRPSDPQAPPPGPPTEQATLTRTQSVASRDSSRSSQSIGERITSLGRTAMSIELKPLNLTRTRSDSKLQAKESRRIDQKLKDDSESANRQIKAVIMGSDTRKQVFEGIRRSRYQPEYYDKTYSRLIVFENVMKSLKSLIASLRYGHALKEADPLWQHFETILSCEKDLNPETGPDPEFAKTVGLVLEHPATKTLMKRSGFVLPNNGKYFLNEIDRIFSEGYSPSDEDAIRCIIPTPPPGLVECRLEFGNISVRLTDLGSLAGNEKALFPQLEGKIIIFVLDLGSYCRTLPSDEDELFGDTELSEMMLRFEKAINSPFLRNSGIIVVLNNANALKRKLLTEPLGRYFPEYTGGNDYHRVYDYIVSRLNQQLEEKRPCLEPAIPNHLKVSRTQPLHHPLCFRGPQQTSHSARFPKDTTAIVTIDLGIQHLSSTDRTGAIDLIRRAIRAKLGPHHHVRSSFTDSSGYRNIVFTLYWKDVATYREWEATLPPSWWYEGLSPASNIGVFKELYTVPITDTENTFALPNPEGYSVIAESMSGETDTHEYWGSARDRIPRSQTETLEPDGWPSLKDEKFSSDPRGELISVEPHENLCRIRPGQVWENSTPAEIKSYNTEINPTLDSGMEELTKNSENSGCFSNRYMRIEDDDGNSIGKTWTIGM</sequence>
<dbReference type="AlphaFoldDB" id="A0A3L6P4H5"/>
<comment type="caution">
    <text evidence="11">The sequence shown here is derived from an EMBL/GenBank/DDBJ whole genome shotgun (WGS) entry which is preliminary data.</text>
</comment>
<proteinExistence type="predicted"/>
<evidence type="ECO:0000256" key="3">
    <source>
        <dbReference type="ARBA" id="ARBA00022723"/>
    </source>
</evidence>
<dbReference type="PROSITE" id="PS51882">
    <property type="entry name" value="G_ALPHA"/>
    <property type="match status" value="1"/>
</dbReference>
<dbReference type="SMART" id="SM00275">
    <property type="entry name" value="G_alpha"/>
    <property type="match status" value="1"/>
</dbReference>
<keyword evidence="4" id="KW-0547">Nucleotide-binding</keyword>
<feature type="region of interest" description="Disordered" evidence="10">
    <location>
        <begin position="295"/>
        <end position="319"/>
    </location>
</feature>
<reference evidence="11 12" key="1">
    <citation type="journal article" date="2018" name="Sci. Rep.">
        <title>Characterisation of pathogen-specific regions and novel effector candidates in Fusarium oxysporum f. sp. cepae.</title>
        <authorList>
            <person name="Armitage A.D."/>
            <person name="Taylor A."/>
            <person name="Sobczyk M.K."/>
            <person name="Baxter L."/>
            <person name="Greenfield B.P."/>
            <person name="Bates H.J."/>
            <person name="Wilson F."/>
            <person name="Jackson A.C."/>
            <person name="Ott S."/>
            <person name="Harrison R.J."/>
            <person name="Clarkson J.P."/>
        </authorList>
    </citation>
    <scope>NUCLEOTIDE SEQUENCE [LARGE SCALE GENOMIC DNA]</scope>
    <source>
        <strain evidence="11 12">FoC_Fus2</strain>
    </source>
</reference>
<dbReference type="InterPro" id="IPR025702">
    <property type="entry name" value="OXD"/>
</dbReference>
<dbReference type="InterPro" id="IPR011025">
    <property type="entry name" value="GproteinA_insert"/>
</dbReference>
<accession>A0A3L6P4H5</accession>
<feature type="compositionally biased region" description="Low complexity" evidence="10">
    <location>
        <begin position="256"/>
        <end position="269"/>
    </location>
</feature>
<evidence type="ECO:0000256" key="1">
    <source>
        <dbReference type="ARBA" id="ARBA00001970"/>
    </source>
</evidence>
<evidence type="ECO:0000256" key="4">
    <source>
        <dbReference type="ARBA" id="ARBA00022741"/>
    </source>
</evidence>
<dbReference type="GO" id="GO:0005737">
    <property type="term" value="C:cytoplasm"/>
    <property type="evidence" value="ECO:0007669"/>
    <property type="project" value="TreeGrafter"/>
</dbReference>
<feature type="binding site" evidence="9">
    <location>
        <position position="467"/>
    </location>
    <ligand>
        <name>Mg(2+)</name>
        <dbReference type="ChEBI" id="CHEBI:18420"/>
    </ligand>
</feature>
<dbReference type="PANTHER" id="PTHR10218">
    <property type="entry name" value="GTP-BINDING PROTEIN ALPHA SUBUNIT"/>
    <property type="match status" value="1"/>
</dbReference>
<dbReference type="Pfam" id="PF13816">
    <property type="entry name" value="Dehydratase_hem"/>
    <property type="match status" value="1"/>
</dbReference>
<evidence type="ECO:0000256" key="10">
    <source>
        <dbReference type="SAM" id="MobiDB-lite"/>
    </source>
</evidence>
<dbReference type="GO" id="GO:0046872">
    <property type="term" value="F:metal ion binding"/>
    <property type="evidence" value="ECO:0007669"/>
    <property type="project" value="UniProtKB-KW"/>
</dbReference>
<keyword evidence="8" id="KW-0456">Lyase</keyword>
<dbReference type="SUPFAM" id="SSF47895">
    <property type="entry name" value="Transducin (alpha subunit), insertion domain"/>
    <property type="match status" value="1"/>
</dbReference>
<evidence type="ECO:0000256" key="5">
    <source>
        <dbReference type="ARBA" id="ARBA00023004"/>
    </source>
</evidence>
<dbReference type="EMBL" id="MRCU01000001">
    <property type="protein sequence ID" value="RKK28757.1"/>
    <property type="molecule type" value="Genomic_DNA"/>
</dbReference>
<evidence type="ECO:0000256" key="2">
    <source>
        <dbReference type="ARBA" id="ARBA00022617"/>
    </source>
</evidence>
<evidence type="ECO:0000256" key="7">
    <source>
        <dbReference type="ARBA" id="ARBA00023224"/>
    </source>
</evidence>
<dbReference type="SUPFAM" id="SSF52540">
    <property type="entry name" value="P-loop containing nucleoside triphosphate hydrolases"/>
    <property type="match status" value="1"/>
</dbReference>